<dbReference type="Proteomes" id="UP001152798">
    <property type="component" value="Chromosome 6"/>
</dbReference>
<dbReference type="AlphaFoldDB" id="A0A9P0HQE1"/>
<proteinExistence type="predicted"/>
<dbReference type="OrthoDB" id="10457248at2759"/>
<protein>
    <submittedName>
        <fullName evidence="1">Uncharacterized protein</fullName>
    </submittedName>
</protein>
<evidence type="ECO:0000313" key="2">
    <source>
        <dbReference type="Proteomes" id="UP001152798"/>
    </source>
</evidence>
<keyword evidence="2" id="KW-1185">Reference proteome</keyword>
<dbReference type="EMBL" id="OV725082">
    <property type="protein sequence ID" value="CAH1406349.1"/>
    <property type="molecule type" value="Genomic_DNA"/>
</dbReference>
<sequence length="139" mass="16281">MPDNQKPGCNQQLHLLLNTDEELDPEMNQLIMLAKENGYGVQEVKKVLPSRLMKGLRHFFLGEERRDPRVFKGGAPCKIPNCRKHVFKPLPRKGFGRRPITDTLMLRKKQRIRRQRQMEKKKKNKQFRIFGITFGGARG</sequence>
<evidence type="ECO:0000313" key="1">
    <source>
        <dbReference type="EMBL" id="CAH1406349.1"/>
    </source>
</evidence>
<gene>
    <name evidence="1" type="ORF">NEZAVI_LOCUS14313</name>
</gene>
<accession>A0A9P0HQE1</accession>
<organism evidence="1 2">
    <name type="scientific">Nezara viridula</name>
    <name type="common">Southern green stink bug</name>
    <name type="synonym">Cimex viridulus</name>
    <dbReference type="NCBI Taxonomy" id="85310"/>
    <lineage>
        <taxon>Eukaryota</taxon>
        <taxon>Metazoa</taxon>
        <taxon>Ecdysozoa</taxon>
        <taxon>Arthropoda</taxon>
        <taxon>Hexapoda</taxon>
        <taxon>Insecta</taxon>
        <taxon>Pterygota</taxon>
        <taxon>Neoptera</taxon>
        <taxon>Paraneoptera</taxon>
        <taxon>Hemiptera</taxon>
        <taxon>Heteroptera</taxon>
        <taxon>Panheteroptera</taxon>
        <taxon>Pentatomomorpha</taxon>
        <taxon>Pentatomoidea</taxon>
        <taxon>Pentatomidae</taxon>
        <taxon>Pentatominae</taxon>
        <taxon>Nezara</taxon>
    </lineage>
</organism>
<reference evidence="1" key="1">
    <citation type="submission" date="2022-01" db="EMBL/GenBank/DDBJ databases">
        <authorList>
            <person name="King R."/>
        </authorList>
    </citation>
    <scope>NUCLEOTIDE SEQUENCE</scope>
</reference>
<name>A0A9P0HQE1_NEZVI</name>